<dbReference type="SUPFAM" id="SSF82185">
    <property type="entry name" value="Histone H3 K4-specific methyltransferase SET7/9 N-terminal domain"/>
    <property type="match status" value="1"/>
</dbReference>
<name>A0A2U7UCD9_9VIRU</name>
<evidence type="ECO:0000259" key="3">
    <source>
        <dbReference type="Pfam" id="PF12937"/>
    </source>
</evidence>
<organism evidence="4">
    <name type="scientific">Pandoravirus neocaledonia</name>
    <dbReference type="NCBI Taxonomy" id="2107708"/>
    <lineage>
        <taxon>Viruses</taxon>
        <taxon>Pandoravirus</taxon>
    </lineage>
</organism>
<dbReference type="EMBL" id="MG011690">
    <property type="protein sequence ID" value="AVK76106.1"/>
    <property type="molecule type" value="Genomic_DNA"/>
</dbReference>
<gene>
    <name evidence="4" type="ORF">pneo_cds_499</name>
</gene>
<dbReference type="KEGG" id="vg:36842210"/>
<feature type="domain" description="F-box" evidence="3">
    <location>
        <begin position="11"/>
        <end position="53"/>
    </location>
</feature>
<evidence type="ECO:0000256" key="2">
    <source>
        <dbReference type="SAM" id="MobiDB-lite"/>
    </source>
</evidence>
<keyword evidence="1" id="KW-0677">Repeat</keyword>
<accession>A0A2U7UCD9</accession>
<dbReference type="Pfam" id="PF12937">
    <property type="entry name" value="F-box-like"/>
    <property type="match status" value="1"/>
</dbReference>
<dbReference type="InterPro" id="IPR036047">
    <property type="entry name" value="F-box-like_dom_sf"/>
</dbReference>
<proteinExistence type="predicted"/>
<dbReference type="Proteomes" id="UP000249287">
    <property type="component" value="Segment"/>
</dbReference>
<evidence type="ECO:0000256" key="1">
    <source>
        <dbReference type="ARBA" id="ARBA00022737"/>
    </source>
</evidence>
<feature type="compositionally biased region" description="Basic and acidic residues" evidence="2">
    <location>
        <begin position="249"/>
        <end position="258"/>
    </location>
</feature>
<sequence length="275" mass="30837">MRTGGDAFSWLPDELVLAVLERIANPRDLVHFGTASRRLHAISLDDSLWRAFFEQRHHTLDHVRFAEFGKTWRWVLRLYSSVPLWRQILPRGASGVWHYSGDTDAGGWPHGYGIGRRDGRCYEGEWKGGFIHGHGTTTFEDGAVHRGAWSFGAACGHGARTYADGSHYVGQWRLGMRHGHGAHTLANGDVYDGPWRWNEHHGSGTTATRGGGSMRGTRSQTRPATGGIANAMAFPSRTWSQVVQQQRQQRHETRRARDTTAVAPKQKAVRKPRNI</sequence>
<dbReference type="InterPro" id="IPR003409">
    <property type="entry name" value="MORN"/>
</dbReference>
<dbReference type="InterPro" id="IPR001810">
    <property type="entry name" value="F-box_dom"/>
</dbReference>
<dbReference type="PANTHER" id="PTHR23084">
    <property type="entry name" value="PHOSPHATIDYLINOSITOL-4-PHOSPHATE 5-KINASE RELATED"/>
    <property type="match status" value="1"/>
</dbReference>
<dbReference type="RefSeq" id="YP_009482109.1">
    <property type="nucleotide sequence ID" value="NC_037666.1"/>
</dbReference>
<dbReference type="PANTHER" id="PTHR23084:SF263">
    <property type="entry name" value="MORN REPEAT-CONTAINING PROTEIN 1"/>
    <property type="match status" value="1"/>
</dbReference>
<dbReference type="Gene3D" id="1.20.1280.50">
    <property type="match status" value="1"/>
</dbReference>
<protein>
    <submittedName>
        <fullName evidence="4">Morn repeat domain containing protein</fullName>
    </submittedName>
</protein>
<dbReference type="Gene3D" id="2.20.110.10">
    <property type="entry name" value="Histone H3 K4-specific methyltransferase SET7/9 N-terminal domain"/>
    <property type="match status" value="2"/>
</dbReference>
<feature type="region of interest" description="Disordered" evidence="2">
    <location>
        <begin position="201"/>
        <end position="222"/>
    </location>
</feature>
<dbReference type="SMART" id="SM00698">
    <property type="entry name" value="MORN"/>
    <property type="match status" value="4"/>
</dbReference>
<reference evidence="4" key="1">
    <citation type="journal article" date="2018" name="Nat. Commun.">
        <title>Diversity and evolution of the emerging Pandoraviridae family.</title>
        <authorList>
            <person name="Legendre M."/>
            <person name="Fabre E."/>
            <person name="Poirot O."/>
            <person name="Jeudy S."/>
            <person name="Lartigue A."/>
            <person name="Alempic J.M."/>
            <person name="Beucher L."/>
            <person name="Philippe N."/>
            <person name="Bertaux L."/>
            <person name="Christo-Foroux E."/>
            <person name="Labadie K."/>
            <person name="Coute Y."/>
            <person name="Abergel C."/>
            <person name="Claverie J.M."/>
        </authorList>
    </citation>
    <scope>NUCLEOTIDE SEQUENCE [LARGE SCALE GENOMIC DNA]</scope>
    <source>
        <strain evidence="4">Neocaledonia</strain>
    </source>
</reference>
<evidence type="ECO:0000313" key="4">
    <source>
        <dbReference type="EMBL" id="AVK76106.1"/>
    </source>
</evidence>
<dbReference type="Pfam" id="PF02493">
    <property type="entry name" value="MORN"/>
    <property type="match status" value="4"/>
</dbReference>
<dbReference type="FunFam" id="2.20.110.10:FF:000002">
    <property type="entry name" value="Phosphatidylinositol 4-phosphate 5-kinase 8"/>
    <property type="match status" value="1"/>
</dbReference>
<dbReference type="SUPFAM" id="SSF81383">
    <property type="entry name" value="F-box domain"/>
    <property type="match status" value="1"/>
</dbReference>
<feature type="region of interest" description="Disordered" evidence="2">
    <location>
        <begin position="244"/>
        <end position="275"/>
    </location>
</feature>
<dbReference type="GeneID" id="36842210"/>